<proteinExistence type="predicted"/>
<feature type="transmembrane region" description="Helical" evidence="1">
    <location>
        <begin position="291"/>
        <end position="318"/>
    </location>
</feature>
<name>A0A139LEB0_9BACE</name>
<keyword evidence="1" id="KW-0472">Membrane</keyword>
<organism evidence="2">
    <name type="scientific">Bacteroides intestinalis</name>
    <dbReference type="NCBI Taxonomy" id="329854"/>
    <lineage>
        <taxon>Bacteria</taxon>
        <taxon>Pseudomonadati</taxon>
        <taxon>Bacteroidota</taxon>
        <taxon>Bacteroidia</taxon>
        <taxon>Bacteroidales</taxon>
        <taxon>Bacteroidaceae</taxon>
        <taxon>Bacteroides</taxon>
    </lineage>
</organism>
<dbReference type="AlphaFoldDB" id="A0A139LEB0"/>
<evidence type="ECO:0008006" key="4">
    <source>
        <dbReference type="Google" id="ProtNLM"/>
    </source>
</evidence>
<comment type="caution">
    <text evidence="2">The sequence shown here is derived from an EMBL/GenBank/DDBJ whole genome shotgun (WGS) entry which is preliminary data.</text>
</comment>
<feature type="transmembrane region" description="Helical" evidence="1">
    <location>
        <begin position="78"/>
        <end position="98"/>
    </location>
</feature>
<sequence>MNSLFRLYFISLFLPAFSVLFLLIGLNVQNRIMWLPLGIIFFLIYKHCTCSKVDLPILFLCSFFFIYCFVAVEHSWNVPMYVGYFLTFLLLFVTNIVIRDCRDGFLLFFKRFLLVNFAYVIFQLICLNLGFDELAMIHSNLPAQKAAEYTIPIFLVKPFYRYTGLFNESSPFAFYLSISFCFFGVFEECKRYKYLSLFLLLFSGAKFAYLFLLLHAFFFIKSKVVKLFALLTLISSFLLFIYYADDLILMTNGEVASIFARFNSFGNYSSDINYWGLGLQESSEGKVSLDFFSILTFGFGYCGLVFIFICLFSFYHLIQNRDKNYFCIPFFCGLMSSGSFLILQYSLLSYCLMYLHNNPINNTIEYE</sequence>
<feature type="transmembrane region" description="Helical" evidence="1">
    <location>
        <begin position="55"/>
        <end position="72"/>
    </location>
</feature>
<keyword evidence="1" id="KW-1133">Transmembrane helix</keyword>
<protein>
    <recommendedName>
        <fullName evidence="4">O-antigen ligase domain-containing protein</fullName>
    </recommendedName>
</protein>
<dbReference type="Proteomes" id="UP000070319">
    <property type="component" value="Unassembled WGS sequence"/>
</dbReference>
<feature type="transmembrane region" description="Helical" evidence="1">
    <location>
        <begin position="7"/>
        <end position="26"/>
    </location>
</feature>
<feature type="transmembrane region" description="Helical" evidence="1">
    <location>
        <begin position="227"/>
        <end position="244"/>
    </location>
</feature>
<feature type="transmembrane region" description="Helical" evidence="1">
    <location>
        <begin position="110"/>
        <end position="131"/>
    </location>
</feature>
<evidence type="ECO:0000313" key="2">
    <source>
        <dbReference type="EMBL" id="KXT49767.1"/>
    </source>
</evidence>
<reference evidence="2 3" key="1">
    <citation type="submission" date="2016-02" db="EMBL/GenBank/DDBJ databases">
        <authorList>
            <person name="Wen L."/>
            <person name="He K."/>
            <person name="Yang H."/>
        </authorList>
    </citation>
    <scope>NUCLEOTIDE SEQUENCE [LARGE SCALE GENOMIC DNA]</scope>
    <source>
        <strain evidence="2 3">KLE1704</strain>
    </source>
</reference>
<evidence type="ECO:0000256" key="1">
    <source>
        <dbReference type="SAM" id="Phobius"/>
    </source>
</evidence>
<accession>A0A139LEB0</accession>
<feature type="transmembrane region" description="Helical" evidence="1">
    <location>
        <begin position="32"/>
        <end position="48"/>
    </location>
</feature>
<evidence type="ECO:0000313" key="3">
    <source>
        <dbReference type="Proteomes" id="UP000070319"/>
    </source>
</evidence>
<keyword evidence="1" id="KW-0812">Transmembrane</keyword>
<gene>
    <name evidence="2" type="ORF">HMPREF2531_02550</name>
</gene>
<feature type="transmembrane region" description="Helical" evidence="1">
    <location>
        <begin position="325"/>
        <end position="347"/>
    </location>
</feature>
<dbReference type="EMBL" id="LTDF01000086">
    <property type="protein sequence ID" value="KXT49767.1"/>
    <property type="molecule type" value="Genomic_DNA"/>
</dbReference>
<dbReference type="PATRIC" id="fig|329854.7.peg.2596"/>
<feature type="transmembrane region" description="Helical" evidence="1">
    <location>
        <begin position="194"/>
        <end position="220"/>
    </location>
</feature>